<accession>A0A415KDX9</accession>
<evidence type="ECO:0000313" key="2">
    <source>
        <dbReference type="EMBL" id="KAB6082038.1"/>
    </source>
</evidence>
<sequence length="241" mass="27962">MEENLILEGLLSMVTELKEKQEQQVIPASREETVNRLEVIEQRILEVQDKSGIPENTVRNILSQIASIKKGQSENQKQDLEDIKGLIVASHRYFKEKLKILFPADTHLPEKTESSSLYDKLLNGVTLYLKPKFFLFSAGILICLVSLVLNIRFAERMQQLQDNDIKYRYLLMKGKADGSSLDLLEMNFSWKRDNAFIQSITDMVIDFEYRSRKQAEALERARLLDEQAKQLKKEADKLRKP</sequence>
<evidence type="ECO:0000313" key="4">
    <source>
        <dbReference type="Proteomes" id="UP000284495"/>
    </source>
</evidence>
<gene>
    <name evidence="3" type="ORF">DW027_18875</name>
    <name evidence="2" type="ORF">GA560_13235</name>
</gene>
<dbReference type="EMBL" id="WDER01000033">
    <property type="protein sequence ID" value="KAB6082038.1"/>
    <property type="molecule type" value="Genomic_DNA"/>
</dbReference>
<protein>
    <submittedName>
        <fullName evidence="3">Uncharacterized protein</fullName>
    </submittedName>
</protein>
<dbReference type="Proteomes" id="UP000474077">
    <property type="component" value="Unassembled WGS sequence"/>
</dbReference>
<reference evidence="3 4" key="1">
    <citation type="submission" date="2018-08" db="EMBL/GenBank/DDBJ databases">
        <title>A genome reference for cultivated species of the human gut microbiota.</title>
        <authorList>
            <person name="Zou Y."/>
            <person name="Xue W."/>
            <person name="Luo G."/>
        </authorList>
    </citation>
    <scope>NUCLEOTIDE SEQUENCE [LARGE SCALE GENOMIC DNA]</scope>
    <source>
        <strain evidence="3 4">AF38-2</strain>
    </source>
</reference>
<reference evidence="2 5" key="2">
    <citation type="journal article" date="2019" name="Nat. Med.">
        <title>A library of human gut bacterial isolates paired with longitudinal multiomics data enables mechanistic microbiome research.</title>
        <authorList>
            <person name="Poyet M."/>
            <person name="Groussin M."/>
            <person name="Gibbons S.M."/>
            <person name="Avila-Pacheco J."/>
            <person name="Jiang X."/>
            <person name="Kearney S.M."/>
            <person name="Perrotta A.R."/>
            <person name="Berdy B."/>
            <person name="Zhao S."/>
            <person name="Lieberman T.D."/>
            <person name="Swanson P.K."/>
            <person name="Smith M."/>
            <person name="Roesemann S."/>
            <person name="Alexander J.E."/>
            <person name="Rich S.A."/>
            <person name="Livny J."/>
            <person name="Vlamakis H."/>
            <person name="Clish C."/>
            <person name="Bullock K."/>
            <person name="Deik A."/>
            <person name="Scott J."/>
            <person name="Pierce K.A."/>
            <person name="Xavier R.J."/>
            <person name="Alm E.J."/>
        </authorList>
    </citation>
    <scope>NUCLEOTIDE SEQUENCE [LARGE SCALE GENOMIC DNA]</scope>
    <source>
        <strain evidence="2 5">BIOML-A73</strain>
    </source>
</reference>
<dbReference type="EMBL" id="QROO01000028">
    <property type="protein sequence ID" value="RHL34486.1"/>
    <property type="molecule type" value="Genomic_DNA"/>
</dbReference>
<keyword evidence="1" id="KW-0472">Membrane</keyword>
<dbReference type="Proteomes" id="UP000284495">
    <property type="component" value="Unassembled WGS sequence"/>
</dbReference>
<comment type="caution">
    <text evidence="3">The sequence shown here is derived from an EMBL/GenBank/DDBJ whole genome shotgun (WGS) entry which is preliminary data.</text>
</comment>
<evidence type="ECO:0000313" key="5">
    <source>
        <dbReference type="Proteomes" id="UP000474077"/>
    </source>
</evidence>
<evidence type="ECO:0000313" key="3">
    <source>
        <dbReference type="EMBL" id="RHL34486.1"/>
    </source>
</evidence>
<dbReference type="AlphaFoldDB" id="A0A415KDX9"/>
<proteinExistence type="predicted"/>
<keyword evidence="1" id="KW-0812">Transmembrane</keyword>
<dbReference type="RefSeq" id="WP_049702414.1">
    <property type="nucleotide sequence ID" value="NZ_JAASHA010000020.1"/>
</dbReference>
<organism evidence="3 4">
    <name type="scientific">Bacteroides xylanisolvens</name>
    <dbReference type="NCBI Taxonomy" id="371601"/>
    <lineage>
        <taxon>Bacteria</taxon>
        <taxon>Pseudomonadati</taxon>
        <taxon>Bacteroidota</taxon>
        <taxon>Bacteroidia</taxon>
        <taxon>Bacteroidales</taxon>
        <taxon>Bacteroidaceae</taxon>
        <taxon>Bacteroides</taxon>
    </lineage>
</organism>
<feature type="transmembrane region" description="Helical" evidence="1">
    <location>
        <begin position="133"/>
        <end position="151"/>
    </location>
</feature>
<evidence type="ECO:0000256" key="1">
    <source>
        <dbReference type="SAM" id="Phobius"/>
    </source>
</evidence>
<name>A0A415KDX9_9BACE</name>
<keyword evidence="1" id="KW-1133">Transmembrane helix</keyword>